<dbReference type="InterPro" id="IPR050807">
    <property type="entry name" value="TransReg_Diox_bact_type"/>
</dbReference>
<dbReference type="InterPro" id="IPR014710">
    <property type="entry name" value="RmlC-like_jellyroll"/>
</dbReference>
<dbReference type="Gene3D" id="2.60.120.10">
    <property type="entry name" value="Jelly Rolls"/>
    <property type="match status" value="1"/>
</dbReference>
<dbReference type="EMBL" id="VWOX01000008">
    <property type="protein sequence ID" value="KAA5542173.1"/>
    <property type="molecule type" value="Genomic_DNA"/>
</dbReference>
<gene>
    <name evidence="3" type="ORF">FYK55_15310</name>
</gene>
<dbReference type="Gene3D" id="1.10.260.40">
    <property type="entry name" value="lambda repressor-like DNA-binding domains"/>
    <property type="match status" value="1"/>
</dbReference>
<evidence type="ECO:0000313" key="4">
    <source>
        <dbReference type="Proteomes" id="UP000324479"/>
    </source>
</evidence>
<dbReference type="Proteomes" id="UP000324479">
    <property type="component" value="Unassembled WGS sequence"/>
</dbReference>
<evidence type="ECO:0000256" key="1">
    <source>
        <dbReference type="ARBA" id="ARBA00023125"/>
    </source>
</evidence>
<keyword evidence="4" id="KW-1185">Reference proteome</keyword>
<sequence>MSGTGTSCNHSPGRSYCLTNAFINGGDLVPNAAAESTSRLTDTADRQAREILYSELISVIVDTPPGRNRRRTARRITRISPLQPDHPAVSSIEDLTANACRRVRQLRAQRDWSLDELSSRCRVSRSMLSEIERGRANPTLAVALRIAQAFEITLDELVDSDSPRSRIEVIRGNDPHYQFRRDEECEVRTLSPLQREKDVEIYEVKLARGGALRSSAHFEGTREFLTVIKGNVQVESDASTETLRAGDSANYFADQPHAIVNRGKGEATIYLVVVYQ</sequence>
<organism evidence="3 4">
    <name type="scientific">Roseiconus nitratireducens</name>
    <dbReference type="NCBI Taxonomy" id="2605748"/>
    <lineage>
        <taxon>Bacteria</taxon>
        <taxon>Pseudomonadati</taxon>
        <taxon>Planctomycetota</taxon>
        <taxon>Planctomycetia</taxon>
        <taxon>Pirellulales</taxon>
        <taxon>Pirellulaceae</taxon>
        <taxon>Roseiconus</taxon>
    </lineage>
</organism>
<dbReference type="InterPro" id="IPR010982">
    <property type="entry name" value="Lambda_DNA-bd_dom_sf"/>
</dbReference>
<dbReference type="GO" id="GO:0003700">
    <property type="term" value="F:DNA-binding transcription factor activity"/>
    <property type="evidence" value="ECO:0007669"/>
    <property type="project" value="TreeGrafter"/>
</dbReference>
<dbReference type="CDD" id="cd00093">
    <property type="entry name" value="HTH_XRE"/>
    <property type="match status" value="1"/>
</dbReference>
<evidence type="ECO:0000313" key="3">
    <source>
        <dbReference type="EMBL" id="KAA5542173.1"/>
    </source>
</evidence>
<dbReference type="GO" id="GO:0005829">
    <property type="term" value="C:cytosol"/>
    <property type="evidence" value="ECO:0007669"/>
    <property type="project" value="TreeGrafter"/>
</dbReference>
<reference evidence="3 4" key="1">
    <citation type="submission" date="2019-08" db="EMBL/GenBank/DDBJ databases">
        <authorList>
            <person name="Dhanesh K."/>
            <person name="Kumar G."/>
            <person name="Sasikala C."/>
            <person name="Venkata Ramana C."/>
        </authorList>
    </citation>
    <scope>NUCLEOTIDE SEQUENCE [LARGE SCALE GENOMIC DNA]</scope>
    <source>
        <strain evidence="3 4">JC645</strain>
    </source>
</reference>
<dbReference type="InterPro" id="IPR011051">
    <property type="entry name" value="RmlC_Cupin_sf"/>
</dbReference>
<evidence type="ECO:0000259" key="2">
    <source>
        <dbReference type="PROSITE" id="PS50943"/>
    </source>
</evidence>
<protein>
    <submittedName>
        <fullName evidence="3">Helix-turn-helix transcriptional regulator</fullName>
    </submittedName>
</protein>
<dbReference type="InterPro" id="IPR001387">
    <property type="entry name" value="Cro/C1-type_HTH"/>
</dbReference>
<dbReference type="PANTHER" id="PTHR46797:SF1">
    <property type="entry name" value="METHYLPHOSPHONATE SYNTHASE"/>
    <property type="match status" value="1"/>
</dbReference>
<dbReference type="Pfam" id="PF01381">
    <property type="entry name" value="HTH_3"/>
    <property type="match status" value="1"/>
</dbReference>
<name>A0A5M6D4A8_9BACT</name>
<comment type="caution">
    <text evidence="3">The sequence shown here is derived from an EMBL/GenBank/DDBJ whole genome shotgun (WGS) entry which is preliminary data.</text>
</comment>
<dbReference type="CDD" id="cd02209">
    <property type="entry name" value="cupin_XRE_C"/>
    <property type="match status" value="1"/>
</dbReference>
<dbReference type="InterPro" id="IPR013096">
    <property type="entry name" value="Cupin_2"/>
</dbReference>
<dbReference type="PROSITE" id="PS50943">
    <property type="entry name" value="HTH_CROC1"/>
    <property type="match status" value="1"/>
</dbReference>
<proteinExistence type="predicted"/>
<dbReference type="SUPFAM" id="SSF51182">
    <property type="entry name" value="RmlC-like cupins"/>
    <property type="match status" value="1"/>
</dbReference>
<feature type="domain" description="HTH cro/C1-type" evidence="2">
    <location>
        <begin position="103"/>
        <end position="157"/>
    </location>
</feature>
<accession>A0A5M6D4A8</accession>
<keyword evidence="1" id="KW-0238">DNA-binding</keyword>
<dbReference type="SMART" id="SM00530">
    <property type="entry name" value="HTH_XRE"/>
    <property type="match status" value="1"/>
</dbReference>
<dbReference type="AlphaFoldDB" id="A0A5M6D4A8"/>
<dbReference type="Pfam" id="PF07883">
    <property type="entry name" value="Cupin_2"/>
    <property type="match status" value="1"/>
</dbReference>
<dbReference type="PANTHER" id="PTHR46797">
    <property type="entry name" value="HTH-TYPE TRANSCRIPTIONAL REGULATOR"/>
    <property type="match status" value="1"/>
</dbReference>
<dbReference type="SUPFAM" id="SSF47413">
    <property type="entry name" value="lambda repressor-like DNA-binding domains"/>
    <property type="match status" value="1"/>
</dbReference>
<dbReference type="GO" id="GO:0003677">
    <property type="term" value="F:DNA binding"/>
    <property type="evidence" value="ECO:0007669"/>
    <property type="project" value="UniProtKB-KW"/>
</dbReference>